<evidence type="ECO:0000313" key="2">
    <source>
        <dbReference type="Proteomes" id="UP000220959"/>
    </source>
</evidence>
<dbReference type="EMBL" id="NMTR01000004">
    <property type="protein sequence ID" value="PDX62322.1"/>
    <property type="molecule type" value="Genomic_DNA"/>
</dbReference>
<proteinExistence type="predicted"/>
<reference evidence="1 2" key="1">
    <citation type="journal article" date="2017" name="Front. Microbiol.">
        <title>New Insights into the Diversity of the Genus Faecalibacterium.</title>
        <authorList>
            <person name="Benevides L."/>
            <person name="Burman S."/>
            <person name="Martin R."/>
            <person name="Robert V."/>
            <person name="Thomas M."/>
            <person name="Miquel S."/>
            <person name="Chain F."/>
            <person name="Sokol H."/>
            <person name="Bermudez-Humaran L.G."/>
            <person name="Morrison M."/>
            <person name="Langella P."/>
            <person name="Azevedo V.A."/>
            <person name="Chatel J.M."/>
            <person name="Soares S."/>
        </authorList>
    </citation>
    <scope>NUCLEOTIDE SEQUENCE [LARGE SCALE GENOMIC DNA]</scope>
    <source>
        <strain evidence="2">CNCM I-4541</strain>
    </source>
</reference>
<sequence length="342" mass="38192">MIALPVSAAEYGAPEITPKTTMKQLRENPSIKGSGLYTYVYIWERDCDLLRHSKDNDTMEQVIGTESVNSCVAGMNYLIETYNAGTQITYKLFSPEEIAQDASRDRAELYYFPAEQPGAKYAVVLSGNALFYSGEMRGGVSTAWELHQQGYAVFALRYRIGLDATDNAPLEDLGRAIQFITANAQQFGVQTEDYALVGYSSGGQIAGIFGGKELGYPNYGVPKPGALLLAYPINNFYETKPLYHVLLDTDALERRYYDYNISDCVDADYPPTYFWYGQDDILLIAFNYWQQGPALHKALETYGVPYKESVYRHAPHGVGIGEGTDAEGWVQEAIAFWEEQCA</sequence>
<accession>A0ACC9D2M8</accession>
<keyword evidence="2" id="KW-1185">Reference proteome</keyword>
<comment type="caution">
    <text evidence="1">The sequence shown here is derived from an EMBL/GenBank/DDBJ whole genome shotgun (WGS) entry which is preliminary data.</text>
</comment>
<protein>
    <submittedName>
        <fullName evidence="1">Uncharacterized protein</fullName>
    </submittedName>
</protein>
<gene>
    <name evidence="1" type="ORF">CGS49_02590</name>
</gene>
<evidence type="ECO:0000313" key="1">
    <source>
        <dbReference type="EMBL" id="PDX62322.1"/>
    </source>
</evidence>
<organism evidence="1 2">
    <name type="scientific">Faecalibacterium langellae</name>
    <dbReference type="NCBI Taxonomy" id="3435293"/>
    <lineage>
        <taxon>Bacteria</taxon>
        <taxon>Bacillati</taxon>
        <taxon>Bacillota</taxon>
        <taxon>Clostridia</taxon>
        <taxon>Eubacteriales</taxon>
        <taxon>Oscillospiraceae</taxon>
        <taxon>Faecalibacterium</taxon>
    </lineage>
</organism>
<name>A0ACC9D2M8_9FIRM</name>
<dbReference type="Proteomes" id="UP000220959">
    <property type="component" value="Unassembled WGS sequence"/>
</dbReference>